<dbReference type="Proteomes" id="UP000230633">
    <property type="component" value="Plasmid pYekat-1-lp23"/>
</dbReference>
<protein>
    <submittedName>
        <fullName evidence="4">Complement regulator-acquiring protein</fullName>
    </submittedName>
</protein>
<evidence type="ECO:0000313" key="2">
    <source>
        <dbReference type="EMBL" id="ATQ16572.2"/>
    </source>
</evidence>
<dbReference type="PROSITE" id="PS51257">
    <property type="entry name" value="PROKAR_LIPOPROTEIN"/>
    <property type="match status" value="1"/>
</dbReference>
<evidence type="ECO:0000256" key="1">
    <source>
        <dbReference type="SAM" id="Coils"/>
    </source>
</evidence>
<geneLocation type="plasmid" evidence="2 5">
    <name>pYekat-1-lp41</name>
</geneLocation>
<dbReference type="EMBL" id="CP024336">
    <property type="protein sequence ID" value="ATQ16572.2"/>
    <property type="molecule type" value="Genomic_DNA"/>
</dbReference>
<dbReference type="NCBIfam" id="NF033730">
    <property type="entry name" value="borfam54_3"/>
    <property type="match status" value="1"/>
</dbReference>
<dbReference type="NCBIfam" id="NF033728">
    <property type="entry name" value="borfam54_1"/>
    <property type="match status" value="1"/>
</dbReference>
<keyword evidence="4" id="KW-0614">Plasmid</keyword>
<dbReference type="NCBIfam" id="NF033729">
    <property type="entry name" value="borfam54_2"/>
    <property type="match status" value="1"/>
</dbReference>
<organism evidence="4 6">
    <name type="scientific">Borrelia miyamotoi</name>
    <dbReference type="NCBI Taxonomy" id="47466"/>
    <lineage>
        <taxon>Bacteria</taxon>
        <taxon>Pseudomonadati</taxon>
        <taxon>Spirochaetota</taxon>
        <taxon>Spirochaetia</taxon>
        <taxon>Spirochaetales</taxon>
        <taxon>Borreliaceae</taxon>
        <taxon>Borrelia</taxon>
    </lineage>
</organism>
<dbReference type="EMBL" id="CP114725">
    <property type="protein sequence ID" value="WAZ72604.1"/>
    <property type="molecule type" value="Genomic_DNA"/>
</dbReference>
<dbReference type="InterPro" id="IPR008421">
    <property type="entry name" value="Borrelia_lipoprotein_PFam54/60"/>
</dbReference>
<accession>A0AAX3JPK2</accession>
<evidence type="ECO:0000313" key="3">
    <source>
        <dbReference type="EMBL" id="ATQ16673.2"/>
    </source>
</evidence>
<geneLocation type="plasmid" evidence="3 5">
    <name>pYekat-1-lp23</name>
</geneLocation>
<dbReference type="Proteomes" id="UP001164513">
    <property type="component" value="Plasmid pZSt-lp26"/>
</dbReference>
<dbReference type="Pfam" id="PF05714">
    <property type="entry name" value="PFam54_60"/>
    <property type="match status" value="1"/>
</dbReference>
<evidence type="ECO:0000313" key="4">
    <source>
        <dbReference type="EMBL" id="WAZ72604.1"/>
    </source>
</evidence>
<geneLocation type="plasmid" evidence="4 6">
    <name>pZSt-lp26</name>
</geneLocation>
<feature type="coiled-coil region" evidence="1">
    <location>
        <begin position="197"/>
        <end position="242"/>
    </location>
</feature>
<proteinExistence type="predicted"/>
<reference evidence="5" key="1">
    <citation type="submission" date="2017-10" db="EMBL/GenBank/DDBJ databases">
        <title>Whole genome sequencing of Borrelia miyamotoi strains isolated at the Russian territory.</title>
        <authorList>
            <person name="Kuleshov K.V."/>
            <person name="Platonov A.E."/>
            <person name="Goptar I.A."/>
            <person name="Shipulin G.A."/>
            <person name="Markelov M.L."/>
            <person name="Koetsveld J."/>
            <person name="Kolyasnikova N.M."/>
            <person name="Sarksyan D.S."/>
            <person name="Toporkova M.G."/>
            <person name="Hovius J.W."/>
        </authorList>
    </citation>
    <scope>NUCLEOTIDE SEQUENCE [LARGE SCALE GENOMIC DNA]</scope>
    <source>
        <strain evidence="2 5">Yekat-1</strain>
        <plasmid evidence="5">pYekat-1-lp23</plasmid>
        <plasmid evidence="2">pYekat-1-lp41</plasmid>
    </source>
</reference>
<dbReference type="EMBL" id="CP024346">
    <property type="protein sequence ID" value="ATQ16673.2"/>
    <property type="molecule type" value="Genomic_DNA"/>
</dbReference>
<reference evidence="4" key="2">
    <citation type="submission" date="2022-12" db="EMBL/GenBank/DDBJ databases">
        <title>B. miyamotoi WGS.</title>
        <authorList>
            <person name="Gabriele M."/>
            <person name="Kuleshov K.V."/>
            <person name="Hepner S."/>
            <person name="Hoornstra D."/>
            <person name="Hovius J.W."/>
            <person name="Platonov A.E."/>
            <person name="Fingerle V."/>
            <person name="Strube C."/>
        </authorList>
    </citation>
    <scope>NUCLEOTIDE SEQUENCE</scope>
    <source>
        <strain evidence="4">ZStruIII14-9</strain>
        <plasmid evidence="4">pZSt-lp26</plasmid>
    </source>
</reference>
<reference evidence="3" key="3">
    <citation type="submission" date="2022-12" db="EMBL/GenBank/DDBJ databases">
        <title>Whole genome sequencing of Borrelia miyamotoi strains isolated at the Russian territory.</title>
        <authorList>
            <person name="Kuleshov K.V."/>
            <person name="Platonov A.E."/>
            <person name="Goptar I.A."/>
            <person name="Shipulin G.A."/>
            <person name="Markelov M.L."/>
            <person name="Koetsveld J."/>
            <person name="Kolyasnikova N.M."/>
            <person name="Sarksyan D.S."/>
            <person name="Toporkova M.G."/>
            <person name="Hovius J.W."/>
        </authorList>
    </citation>
    <scope>NUCLEOTIDE SEQUENCE</scope>
    <source>
        <strain evidence="3 5">Yekat-1</strain>
        <plasmid evidence="3">pYekat-1-lp23</plasmid>
        <plasmid evidence="5">pYekat-1-lp41</plasmid>
    </source>
</reference>
<dbReference type="RefSeq" id="WP_269478957.1">
    <property type="nucleotide sequence ID" value="NZ_CP024336.2"/>
</dbReference>
<evidence type="ECO:0000313" key="5">
    <source>
        <dbReference type="Proteomes" id="UP000230633"/>
    </source>
</evidence>
<keyword evidence="5" id="KW-1185">Reference proteome</keyword>
<sequence>MYMRKNVFLYTLLIVGLMSCNLGSKSLDSKEGGIKKDFAEAKAADKVVNGGGGNLQGDEASKEGNVDALRGGIVNDVQGDEAKEDNEVGEKEKLVAELKKETEDFMGLVKKYKTEVEDGDQYGMKNEVFKAVTDTSNNKTLDGDENKEARRLFYSSLEYDKDKIKELAKILKKIETDNDNKGTWVKDIINSGREHVQSNFEKVVNKLEESKAKLEKLSLDDLKEVKTKFDELKTQREDFKKAVDSLLASYKAKTDGIDSDSKKLIEHVEKEYKDLITVKLPGMKAVSDKIMNTVK</sequence>
<keyword evidence="1" id="KW-0175">Coiled coil</keyword>
<dbReference type="Proteomes" id="UP000230633">
    <property type="component" value="Plasmid pYekat-1-lp41"/>
</dbReference>
<dbReference type="Gene3D" id="1.10.3160.10">
    <property type="entry name" value="Bbcrasp-1"/>
    <property type="match status" value="1"/>
</dbReference>
<name>A0AAX3JPK2_9SPIR</name>
<evidence type="ECO:0000313" key="6">
    <source>
        <dbReference type="Proteomes" id="UP001164513"/>
    </source>
</evidence>
<gene>
    <name evidence="2" type="ORF">CNO13_05275</name>
    <name evidence="3" type="ORF">CNO13_05835</name>
    <name evidence="4" type="ORF">O5404_06045</name>
</gene>
<dbReference type="AlphaFoldDB" id="A0AAX3JPK2"/>